<accession>K1Y033</accession>
<dbReference type="AlphaFoldDB" id="K1Y033"/>
<dbReference type="CDD" id="cd05829">
    <property type="entry name" value="Sortase_F"/>
    <property type="match status" value="1"/>
</dbReference>
<sequence length="211" mass="23291">MQSKISLKGLLLTGGILFFPVIIFSLTFNLYSQVSYTEPVALTSGKSVKSLQNITPKKQTKPSLPVRLKIPNLKIDIPLEHVGITRQGAMDVPKSPTGVAWFNLGPRPGEEGSAVIAGHYGVWKNGKVGAFNNLSQLNKGDKLFIEDEKGKTITFVVREFRTYGQNEDASNVFGSSDGKAHLNLITCQGAWNKIKKNYPNRLIVFTDREIK</sequence>
<evidence type="ECO:0008006" key="4">
    <source>
        <dbReference type="Google" id="ProtNLM"/>
    </source>
</evidence>
<dbReference type="EMBL" id="AMFJ01034010">
    <property type="protein sequence ID" value="EKD30551.1"/>
    <property type="molecule type" value="Genomic_DNA"/>
</dbReference>
<dbReference type="GO" id="GO:0016787">
    <property type="term" value="F:hydrolase activity"/>
    <property type="evidence" value="ECO:0007669"/>
    <property type="project" value="UniProtKB-KW"/>
</dbReference>
<reference evidence="3" key="1">
    <citation type="journal article" date="2012" name="Science">
        <title>Fermentation, hydrogen, and sulfur metabolism in multiple uncultivated bacterial phyla.</title>
        <authorList>
            <person name="Wrighton K.C."/>
            <person name="Thomas B.C."/>
            <person name="Sharon I."/>
            <person name="Miller C.S."/>
            <person name="Castelle C.J."/>
            <person name="VerBerkmoes N.C."/>
            <person name="Wilkins M.J."/>
            <person name="Hettich R.L."/>
            <person name="Lipton M.S."/>
            <person name="Williams K.H."/>
            <person name="Long P.E."/>
            <person name="Banfield J.F."/>
        </authorList>
    </citation>
    <scope>NUCLEOTIDE SEQUENCE [LARGE SCALE GENOMIC DNA]</scope>
</reference>
<evidence type="ECO:0000313" key="3">
    <source>
        <dbReference type="EMBL" id="EKD30551.1"/>
    </source>
</evidence>
<comment type="caution">
    <text evidence="3">The sequence shown here is derived from an EMBL/GenBank/DDBJ whole genome shotgun (WGS) entry which is preliminary data.</text>
</comment>
<gene>
    <name evidence="3" type="ORF">ACD_78C00010G0002</name>
</gene>
<dbReference type="Gene3D" id="2.40.260.10">
    <property type="entry name" value="Sortase"/>
    <property type="match status" value="1"/>
</dbReference>
<keyword evidence="2" id="KW-0472">Membrane</keyword>
<dbReference type="Pfam" id="PF04203">
    <property type="entry name" value="Sortase"/>
    <property type="match status" value="1"/>
</dbReference>
<protein>
    <recommendedName>
        <fullName evidence="4">Peptidase C60 sortase A and B</fullName>
    </recommendedName>
</protein>
<organism evidence="3">
    <name type="scientific">uncultured bacterium</name>
    <name type="common">gcode 4</name>
    <dbReference type="NCBI Taxonomy" id="1234023"/>
    <lineage>
        <taxon>Bacteria</taxon>
        <taxon>environmental samples</taxon>
    </lineage>
</organism>
<keyword evidence="2" id="KW-1133">Transmembrane helix</keyword>
<proteinExistence type="predicted"/>
<dbReference type="InterPro" id="IPR023365">
    <property type="entry name" value="Sortase_dom-sf"/>
</dbReference>
<name>K1Y033_9BACT</name>
<evidence type="ECO:0000256" key="2">
    <source>
        <dbReference type="SAM" id="Phobius"/>
    </source>
</evidence>
<keyword evidence="1" id="KW-0378">Hydrolase</keyword>
<feature type="transmembrane region" description="Helical" evidence="2">
    <location>
        <begin position="9"/>
        <end position="31"/>
    </location>
</feature>
<evidence type="ECO:0000256" key="1">
    <source>
        <dbReference type="ARBA" id="ARBA00022801"/>
    </source>
</evidence>
<dbReference type="SUPFAM" id="SSF63817">
    <property type="entry name" value="Sortase"/>
    <property type="match status" value="1"/>
</dbReference>
<keyword evidence="2" id="KW-0812">Transmembrane</keyword>
<dbReference type="InterPro" id="IPR042001">
    <property type="entry name" value="Sortase_F"/>
</dbReference>
<dbReference type="InterPro" id="IPR005754">
    <property type="entry name" value="Sortase"/>
</dbReference>